<dbReference type="AlphaFoldDB" id="A0A8F5BNE8"/>
<evidence type="ECO:0000313" key="8">
    <source>
        <dbReference type="EMBL" id="QXJ28497.1"/>
    </source>
</evidence>
<dbReference type="OrthoDB" id="42575at2157"/>
<feature type="domain" description="Probable transposase IS891/IS1136/IS1341" evidence="6">
    <location>
        <begin position="176"/>
        <end position="288"/>
    </location>
</feature>
<dbReference type="Proteomes" id="UP000694018">
    <property type="component" value="Chromosome"/>
</dbReference>
<dbReference type="RefSeq" id="WP_218267347.1">
    <property type="nucleotide sequence ID" value="NZ_CP077717.1"/>
</dbReference>
<dbReference type="GeneID" id="65562957"/>
<dbReference type="NCBIfam" id="NF040570">
    <property type="entry name" value="guided_TnpB"/>
    <property type="match status" value="1"/>
</dbReference>
<keyword evidence="3" id="KW-0815">Transposition</keyword>
<keyword evidence="4" id="KW-0238">DNA-binding</keyword>
<dbReference type="Pfam" id="PF07282">
    <property type="entry name" value="Cas12f1-like_TNB"/>
    <property type="match status" value="1"/>
</dbReference>
<evidence type="ECO:0000259" key="7">
    <source>
        <dbReference type="Pfam" id="PF07282"/>
    </source>
</evidence>
<comment type="similarity">
    <text evidence="1">In the C-terminal section; belongs to the transposase 35 family.</text>
</comment>
<gene>
    <name evidence="8" type="ORF">J5U23_01366</name>
</gene>
<organism evidence="8 9">
    <name type="scientific">Saccharolobus shibatae (strain ATCC 51178 / DSM 5389 / JCM 8931 / NBRC 15437 / B12)</name>
    <name type="common">Sulfolobus shibatae</name>
    <dbReference type="NCBI Taxonomy" id="523848"/>
    <lineage>
        <taxon>Archaea</taxon>
        <taxon>Thermoproteota</taxon>
        <taxon>Thermoprotei</taxon>
        <taxon>Sulfolobales</taxon>
        <taxon>Sulfolobaceae</taxon>
        <taxon>Saccharolobus</taxon>
    </lineage>
</organism>
<accession>A0A8F5BNE8</accession>
<keyword evidence="5" id="KW-0233">DNA recombination</keyword>
<dbReference type="EMBL" id="CP077717">
    <property type="protein sequence ID" value="QXJ28497.1"/>
    <property type="molecule type" value="Genomic_DNA"/>
</dbReference>
<dbReference type="Pfam" id="PF01385">
    <property type="entry name" value="OrfB_IS605"/>
    <property type="match status" value="1"/>
</dbReference>
<dbReference type="InterPro" id="IPR001959">
    <property type="entry name" value="Transposase"/>
</dbReference>
<dbReference type="KEGG" id="sshi:J5U23_01366"/>
<evidence type="ECO:0000256" key="2">
    <source>
        <dbReference type="ARBA" id="ARBA00011044"/>
    </source>
</evidence>
<dbReference type="PANTHER" id="PTHR30405:SF11">
    <property type="entry name" value="RNA-GUIDED DNA ENDONUCLEASE RV2885C-RELATED"/>
    <property type="match status" value="1"/>
</dbReference>
<feature type="domain" description="Cas12f1-like TNB" evidence="7">
    <location>
        <begin position="304"/>
        <end position="370"/>
    </location>
</feature>
<dbReference type="NCBIfam" id="TIGR01766">
    <property type="entry name" value="IS200/IS605 family accessory protein TnpB-like domain"/>
    <property type="match status" value="1"/>
</dbReference>
<evidence type="ECO:0000256" key="4">
    <source>
        <dbReference type="ARBA" id="ARBA00023125"/>
    </source>
</evidence>
<dbReference type="GO" id="GO:0003677">
    <property type="term" value="F:DNA binding"/>
    <property type="evidence" value="ECO:0007669"/>
    <property type="project" value="UniProtKB-KW"/>
</dbReference>
<name>A0A8F5BNE8_SACSH</name>
<protein>
    <submittedName>
        <fullName evidence="8">ISC1316 family transposase</fullName>
    </submittedName>
</protein>
<evidence type="ECO:0000256" key="3">
    <source>
        <dbReference type="ARBA" id="ARBA00022578"/>
    </source>
</evidence>
<dbReference type="InterPro" id="IPR010095">
    <property type="entry name" value="Cas12f1-like_TNB"/>
</dbReference>
<sequence length="425" mass="49858">MSIVTFRFRAYTDEQTLRALKARLKLACEIYNTLRWADIYFYQRDGKGLTQTELRQLALDLRKQDEEYKQLYSQVVQEIANRFYEARQRFFQELARFPKEKKIHKWYSLVYPQSGWKILSAREIRTGSRKNKKKLLVLSLSHLGIFKVIVHRDFPLDKVKRVVVKLTKSERVYISFVVEDYVFQQAPKTSKVVAIDVGVEKLLTTSHGEYLPNFKFYEKALRKIKHLHKELSRKEFLSKNWFKAKVKLAKAYEHLANLKRDLYMKIGKYLSMNYDVVVMEDINVKQLVGKSLRKLRMRLHDVSFGELMDIIKYQIGKYGKKLVLVNPSNTSRTCAKCGYVREDLTLAGRIFTCPKCGWIADRDYNASLNILRRSGWELPLVPVELHPLPVLSYWQGGVVKQEASSFTIDPKSFYKNNSGKVLLIL</sequence>
<evidence type="ECO:0000256" key="5">
    <source>
        <dbReference type="ARBA" id="ARBA00023172"/>
    </source>
</evidence>
<evidence type="ECO:0000259" key="6">
    <source>
        <dbReference type="Pfam" id="PF01385"/>
    </source>
</evidence>
<dbReference type="GO" id="GO:0006310">
    <property type="term" value="P:DNA recombination"/>
    <property type="evidence" value="ECO:0007669"/>
    <property type="project" value="UniProtKB-KW"/>
</dbReference>
<comment type="similarity">
    <text evidence="2">In the N-terminal section; belongs to the transposase 2 family.</text>
</comment>
<dbReference type="GO" id="GO:0032196">
    <property type="term" value="P:transposition"/>
    <property type="evidence" value="ECO:0007669"/>
    <property type="project" value="UniProtKB-KW"/>
</dbReference>
<proteinExistence type="inferred from homology"/>
<reference evidence="8" key="1">
    <citation type="journal article" date="2021" name="Environ. Microbiol.">
        <title>New insights into the diversity and evolution of the archaeal mobilome from three complete genomes of Saccharolobus shibatae.</title>
        <authorList>
            <person name="Medvedeva S."/>
            <person name="Brandt D."/>
            <person name="Cvirkaite-Krupovic V."/>
            <person name="Liu Y."/>
            <person name="Severinov K."/>
            <person name="Ishino S."/>
            <person name="Ishino Y."/>
            <person name="Prangishvili D."/>
            <person name="Kalinowski J."/>
            <person name="Krupovic M."/>
        </authorList>
    </citation>
    <scope>NUCLEOTIDE SEQUENCE</scope>
    <source>
        <strain evidence="8">B12</strain>
    </source>
</reference>
<dbReference type="PANTHER" id="PTHR30405">
    <property type="entry name" value="TRANSPOSASE"/>
    <property type="match status" value="1"/>
</dbReference>
<dbReference type="InterPro" id="IPR051399">
    <property type="entry name" value="RNA-guided_DNA_endo/Transpos"/>
</dbReference>
<evidence type="ECO:0000313" key="9">
    <source>
        <dbReference type="Proteomes" id="UP000694018"/>
    </source>
</evidence>
<evidence type="ECO:0000256" key="1">
    <source>
        <dbReference type="ARBA" id="ARBA00008761"/>
    </source>
</evidence>